<dbReference type="SUPFAM" id="SSF56112">
    <property type="entry name" value="Protein kinase-like (PK-like)"/>
    <property type="match status" value="1"/>
</dbReference>
<organism evidence="1 2">
    <name type="scientific">Laetiporus sulphureus 93-53</name>
    <dbReference type="NCBI Taxonomy" id="1314785"/>
    <lineage>
        <taxon>Eukaryota</taxon>
        <taxon>Fungi</taxon>
        <taxon>Dikarya</taxon>
        <taxon>Basidiomycota</taxon>
        <taxon>Agaricomycotina</taxon>
        <taxon>Agaricomycetes</taxon>
        <taxon>Polyporales</taxon>
        <taxon>Laetiporus</taxon>
    </lineage>
</organism>
<evidence type="ECO:0008006" key="3">
    <source>
        <dbReference type="Google" id="ProtNLM"/>
    </source>
</evidence>
<dbReference type="GeneID" id="63830235"/>
<keyword evidence="2" id="KW-1185">Reference proteome</keyword>
<sequence length="529" mass="59562">MILDEDDVVGNICMIRVDSSWSFAEVRRKIYEKEKYIFERLKIPPSEISIYTTLPHRVKTSVEGSKPIVPLYKVGTICHQLNPDDMSIHLVLVARPLAYPIIPAKRRPSTTEDEVLKRIKTQKIALNSPSNYAHASTFARLQTIAEHRVLNDRPVSEPEIAPIALLYDGFGVLTDMLAAEESENVHAEKDAKFFTLVRDFADAMCLYYADDLARMNAGLRFLQKIFNDGRECDINDPNPDPDCICVRRADADGNSKTDGNSVCVTGAADLMFKFKNEQGTSGDPVPEGVSYIAHFHRMAVEESSVNEKLYSGWRVPSLLVTVAGAVITFHAVVAMGNYRVVPLTPPMWLVSPTGSSNDMVYRRMLIRAFKVAVFVRQKIREDTAKMRELASRDGLTSLSLKEMYLPNIISVTSTTAGSPPLGTKILEVLLSREDRLVYFAKRLDADQEYIIIKVTRRYTRELHEFCAERGHAPRLLGFDRVSDGWSIVAMEYVQGQSLLESHGYLTEWRDGLKKVVDEFHSKGLVHGDL</sequence>
<protein>
    <recommendedName>
        <fullName evidence="3">Protein kinase domain-containing protein</fullName>
    </recommendedName>
</protein>
<dbReference type="InParanoid" id="A0A165C4C6"/>
<dbReference type="InterPro" id="IPR011009">
    <property type="entry name" value="Kinase-like_dom_sf"/>
</dbReference>
<name>A0A165C4C6_9APHY</name>
<dbReference type="RefSeq" id="XP_040759922.1">
    <property type="nucleotide sequence ID" value="XM_040913207.1"/>
</dbReference>
<dbReference type="AlphaFoldDB" id="A0A165C4C6"/>
<evidence type="ECO:0000313" key="1">
    <source>
        <dbReference type="EMBL" id="KZT02182.1"/>
    </source>
</evidence>
<evidence type="ECO:0000313" key="2">
    <source>
        <dbReference type="Proteomes" id="UP000076871"/>
    </source>
</evidence>
<proteinExistence type="predicted"/>
<dbReference type="EMBL" id="KV427655">
    <property type="protein sequence ID" value="KZT02182.1"/>
    <property type="molecule type" value="Genomic_DNA"/>
</dbReference>
<gene>
    <name evidence="1" type="ORF">LAESUDRAFT_763121</name>
</gene>
<dbReference type="Proteomes" id="UP000076871">
    <property type="component" value="Unassembled WGS sequence"/>
</dbReference>
<accession>A0A165C4C6</accession>
<dbReference type="OrthoDB" id="2667387at2759"/>
<reference evidence="1 2" key="1">
    <citation type="journal article" date="2016" name="Mol. Biol. Evol.">
        <title>Comparative Genomics of Early-Diverging Mushroom-Forming Fungi Provides Insights into the Origins of Lignocellulose Decay Capabilities.</title>
        <authorList>
            <person name="Nagy L.G."/>
            <person name="Riley R."/>
            <person name="Tritt A."/>
            <person name="Adam C."/>
            <person name="Daum C."/>
            <person name="Floudas D."/>
            <person name="Sun H."/>
            <person name="Yadav J.S."/>
            <person name="Pangilinan J."/>
            <person name="Larsson K.H."/>
            <person name="Matsuura K."/>
            <person name="Barry K."/>
            <person name="Labutti K."/>
            <person name="Kuo R."/>
            <person name="Ohm R.A."/>
            <person name="Bhattacharya S.S."/>
            <person name="Shirouzu T."/>
            <person name="Yoshinaga Y."/>
            <person name="Martin F.M."/>
            <person name="Grigoriev I.V."/>
            <person name="Hibbett D.S."/>
        </authorList>
    </citation>
    <scope>NUCLEOTIDE SEQUENCE [LARGE SCALE GENOMIC DNA]</scope>
    <source>
        <strain evidence="1 2">93-53</strain>
    </source>
</reference>